<dbReference type="HAMAP" id="MF_00984">
    <property type="entry name" value="SSB"/>
    <property type="match status" value="1"/>
</dbReference>
<comment type="caution">
    <text evidence="2">Lacks conserved residue(s) required for the propagation of feature annotation.</text>
</comment>
<dbReference type="Pfam" id="PF00436">
    <property type="entry name" value="SSB"/>
    <property type="match status" value="1"/>
</dbReference>
<dbReference type="InterPro" id="IPR012340">
    <property type="entry name" value="NA-bd_OB-fold"/>
</dbReference>
<dbReference type="NCBIfam" id="TIGR00621">
    <property type="entry name" value="ssb"/>
    <property type="match status" value="1"/>
</dbReference>
<evidence type="ECO:0000256" key="3">
    <source>
        <dbReference type="PIRNR" id="PIRNR002070"/>
    </source>
</evidence>
<gene>
    <name evidence="4" type="ORF">A3J46_01905</name>
</gene>
<sequence length="135" mass="15229">MNLNKVCLLGNLTKNPLAKTMSSGTELALFTVATNYIWRDQKTKEKKESVEFHPIVAWGKLGKIVNSYLTKGSKVYLEGRLQTRVWEDGNKQKHYRTEVVASNMIMLGGGVKKEESKQDELAEDGITIEEVPVEE</sequence>
<dbReference type="GO" id="GO:0009295">
    <property type="term" value="C:nucleoid"/>
    <property type="evidence" value="ECO:0007669"/>
    <property type="project" value="TreeGrafter"/>
</dbReference>
<dbReference type="GO" id="GO:0003697">
    <property type="term" value="F:single-stranded DNA binding"/>
    <property type="evidence" value="ECO:0007669"/>
    <property type="project" value="UniProtKB-UniRule"/>
</dbReference>
<evidence type="ECO:0000256" key="2">
    <source>
        <dbReference type="HAMAP-Rule" id="MF_00984"/>
    </source>
</evidence>
<dbReference type="AlphaFoldDB" id="A0A1F8FES4"/>
<accession>A0A1F8FES4</accession>
<protein>
    <recommendedName>
        <fullName evidence="2 3">Single-stranded DNA-binding protein</fullName>
        <shortName evidence="2">SSB</shortName>
    </recommendedName>
</protein>
<evidence type="ECO:0000256" key="1">
    <source>
        <dbReference type="ARBA" id="ARBA00023125"/>
    </source>
</evidence>
<keyword evidence="1 2" id="KW-0238">DNA-binding</keyword>
<dbReference type="SUPFAM" id="SSF50249">
    <property type="entry name" value="Nucleic acid-binding proteins"/>
    <property type="match status" value="1"/>
</dbReference>
<evidence type="ECO:0000313" key="4">
    <source>
        <dbReference type="EMBL" id="OGN10756.1"/>
    </source>
</evidence>
<comment type="subunit">
    <text evidence="2">Homotetramer.</text>
</comment>
<dbReference type="PANTHER" id="PTHR10302">
    <property type="entry name" value="SINGLE-STRANDED DNA-BINDING PROTEIN"/>
    <property type="match status" value="1"/>
</dbReference>
<comment type="caution">
    <text evidence="4">The sequence shown here is derived from an EMBL/GenBank/DDBJ whole genome shotgun (WGS) entry which is preliminary data.</text>
</comment>
<dbReference type="PANTHER" id="PTHR10302:SF27">
    <property type="entry name" value="SINGLE-STRANDED DNA-BINDING PROTEIN"/>
    <property type="match status" value="1"/>
</dbReference>
<evidence type="ECO:0000313" key="5">
    <source>
        <dbReference type="Proteomes" id="UP000177167"/>
    </source>
</evidence>
<proteinExistence type="inferred from homology"/>
<dbReference type="InterPro" id="IPR011344">
    <property type="entry name" value="ssDNA-bd"/>
</dbReference>
<dbReference type="Proteomes" id="UP000177167">
    <property type="component" value="Unassembled WGS sequence"/>
</dbReference>
<dbReference type="EMBL" id="MGJP01000002">
    <property type="protein sequence ID" value="OGN10756.1"/>
    <property type="molecule type" value="Genomic_DNA"/>
</dbReference>
<organism evidence="4 5">
    <name type="scientific">Candidatus Yanofskybacteria bacterium RIFCSPHIGHO2_02_FULL_41_11</name>
    <dbReference type="NCBI Taxonomy" id="1802675"/>
    <lineage>
        <taxon>Bacteria</taxon>
        <taxon>Candidatus Yanofskyibacteriota</taxon>
    </lineage>
</organism>
<reference evidence="4 5" key="1">
    <citation type="journal article" date="2016" name="Nat. Commun.">
        <title>Thousands of microbial genomes shed light on interconnected biogeochemical processes in an aquifer system.</title>
        <authorList>
            <person name="Anantharaman K."/>
            <person name="Brown C.T."/>
            <person name="Hug L.A."/>
            <person name="Sharon I."/>
            <person name="Castelle C.J."/>
            <person name="Probst A.J."/>
            <person name="Thomas B.C."/>
            <person name="Singh A."/>
            <person name="Wilkins M.J."/>
            <person name="Karaoz U."/>
            <person name="Brodie E.L."/>
            <person name="Williams K.H."/>
            <person name="Hubbard S.S."/>
            <person name="Banfield J.F."/>
        </authorList>
    </citation>
    <scope>NUCLEOTIDE SEQUENCE [LARGE SCALE GENOMIC DNA]</scope>
</reference>
<name>A0A1F8FES4_9BACT</name>
<dbReference type="GO" id="GO:0006260">
    <property type="term" value="P:DNA replication"/>
    <property type="evidence" value="ECO:0007669"/>
    <property type="project" value="InterPro"/>
</dbReference>
<dbReference type="CDD" id="cd04496">
    <property type="entry name" value="SSB_OBF"/>
    <property type="match status" value="1"/>
</dbReference>
<dbReference type="PROSITE" id="PS50935">
    <property type="entry name" value="SSB"/>
    <property type="match status" value="1"/>
</dbReference>
<dbReference type="PIRSF" id="PIRSF002070">
    <property type="entry name" value="SSB"/>
    <property type="match status" value="1"/>
</dbReference>
<dbReference type="Gene3D" id="2.40.50.140">
    <property type="entry name" value="Nucleic acid-binding proteins"/>
    <property type="match status" value="1"/>
</dbReference>
<dbReference type="InterPro" id="IPR000424">
    <property type="entry name" value="Primosome_PriB/ssb"/>
</dbReference>